<organism evidence="1 2">
    <name type="scientific">Glutamicibacter soli</name>
    <dbReference type="NCBI Taxonomy" id="453836"/>
    <lineage>
        <taxon>Bacteria</taxon>
        <taxon>Bacillati</taxon>
        <taxon>Actinomycetota</taxon>
        <taxon>Actinomycetes</taxon>
        <taxon>Micrococcales</taxon>
        <taxon>Micrococcaceae</taxon>
        <taxon>Glutamicibacter</taxon>
    </lineage>
</organism>
<reference evidence="1 2" key="1">
    <citation type="submission" date="2018-01" db="EMBL/GenBank/DDBJ databases">
        <title>Glutamicibacter soli strain NHPC-3 Whole genome sequence and assembly.</title>
        <authorList>
            <person name="Choudhury P."/>
            <person name="Gupta D."/>
            <person name="Sengupta K."/>
            <person name="Jawed A."/>
            <person name="Sultana N."/>
            <person name="Saha P."/>
        </authorList>
    </citation>
    <scope>NUCLEOTIDE SEQUENCE [LARGE SCALE GENOMIC DNA]</scope>
    <source>
        <strain evidence="1 2">NHPC-3</strain>
    </source>
</reference>
<accession>A0A365Y9A1</accession>
<dbReference type="Proteomes" id="UP000252167">
    <property type="component" value="Unassembled WGS sequence"/>
</dbReference>
<evidence type="ECO:0000313" key="2">
    <source>
        <dbReference type="Proteomes" id="UP000252167"/>
    </source>
</evidence>
<evidence type="ECO:0000313" key="1">
    <source>
        <dbReference type="EMBL" id="RBL98899.1"/>
    </source>
</evidence>
<proteinExistence type="predicted"/>
<sequence>MWLLVRADSLDDYWGANAPARTLAACPDTDERGDPWRWTATLAEHEHGAEVLIDADPDYIGVQTTVYSDGHSGIIRRAAGQQLVLTSLRGQVLVAAVDGPWERWLNPGDVFIVEGEEDEELRISLDAAESKASATLLAPRRAAALRWVP</sequence>
<gene>
    <name evidence="1" type="ORF">C1H84_16805</name>
</gene>
<name>A0A365Y9A1_9MICC</name>
<dbReference type="RefSeq" id="WP_113608051.1">
    <property type="nucleotide sequence ID" value="NZ_POAF01000011.1"/>
</dbReference>
<dbReference type="EMBL" id="POAF01000011">
    <property type="protein sequence ID" value="RBL98899.1"/>
    <property type="molecule type" value="Genomic_DNA"/>
</dbReference>
<dbReference type="AlphaFoldDB" id="A0A365Y9A1"/>
<comment type="caution">
    <text evidence="1">The sequence shown here is derived from an EMBL/GenBank/DDBJ whole genome shotgun (WGS) entry which is preliminary data.</text>
</comment>
<keyword evidence="2" id="KW-1185">Reference proteome</keyword>
<protein>
    <recommendedName>
        <fullName evidence="3">HutD family protein</fullName>
    </recommendedName>
</protein>
<evidence type="ECO:0008006" key="3">
    <source>
        <dbReference type="Google" id="ProtNLM"/>
    </source>
</evidence>